<keyword evidence="2 5" id="KW-0812">Transmembrane</keyword>
<feature type="transmembrane region" description="Helical" evidence="5">
    <location>
        <begin position="20"/>
        <end position="42"/>
    </location>
</feature>
<evidence type="ECO:0000313" key="8">
    <source>
        <dbReference type="Proteomes" id="UP000663923"/>
    </source>
</evidence>
<name>A0ABX7T6G2_9SPHN</name>
<dbReference type="EMBL" id="CP071794">
    <property type="protein sequence ID" value="QTD55800.1"/>
    <property type="molecule type" value="Genomic_DNA"/>
</dbReference>
<keyword evidence="4 5" id="KW-0472">Membrane</keyword>
<accession>A0ABX7T6G2</accession>
<gene>
    <name evidence="7" type="ORF">J4G78_16675</name>
</gene>
<evidence type="ECO:0000256" key="5">
    <source>
        <dbReference type="SAM" id="Phobius"/>
    </source>
</evidence>
<sequence>MSEENTMPETAPSSNRRRKLVIGVMALLAGLFVAIVVGYIWLDSKSGHRFIAEQIEALEFESGMQIGIGQIEGSIYDEMAITDLTISDTKGIFASSARVEMDWRPFAFIASHVDVRSLIIPEAKLLRLPEFKETPVSDEPLLPDLDIDIDKLEIGELDIAASVTGERHLVTLSAKTQIADRRAIIDGAGEALSESGVAGGDKFAVKLNAVPEDNELGIAFNLDAPENGLVAGLTGVGSPMVLELKGQGDWARWNGTFKGSSGEDILADLTLLARDGTLKMLGDTRPGLLIAGQGKGLFEPATNIDLTASGKDRKFDLEGQIANDNFSLTANGLVDLGNNRMRDLNVEFRLQKPSTIADNLNGSGVVATLLLDGDFATPSISYAINAARLGFDQTTIIGLRASGSAEMADDQWRIPLNARAKRIAGLDTATGELLNNVRIDGEFAYANARILADDLKIRSDRIDASAVIVADLNTGLYTGGLEGRINGYRVESVGNFNIDSEIDLESGDNGQFALKGTIRARSSRIFNDGAREFLGGNSLIVANVSYGSDGVARINNLRAAAPSFRLTQGSGSYNPSGAISFSADGMSDQYGPLGVRVSGTVARPVARVLAARPGLSVGLANVTATIRGSGSGYAVLADGNSDYGPFDANVDVLAGSGPLTIDVNRGTAFAGVGLTGRIRQTGAGPFAGQLAANGSGIEGDIALSAFEGRQRAVVDATALNTELPGPAGLAIQRAIIDAEIILYDEPQLIADAQLEGLRMQELQIAAARAKIDYRGGQGTAKIMAEGRNVVPFRVAANATLAPKLWRIALDGRANGVDFKTDNPARIIPEGNQYTLLPTTINLSQGNIQLAGDYGNGLNIQSRLTDVNLALINPMMPGLGLGGTATGSLDFAQDSSGAFPSADARLRIDNFTRTSLAAVSQPVDMHFVGRLLADGGNARAIFRRRGAAIGRMQINLTPLPPGAGPWTTRLLAAPLSGGVRYNGPASTLFSLAALPDQDLTGAIGVAADFSGRVQSPTLTGVVRANNLIYQNNQYGTKLTNMRLRGNFTNDRLEVTTLTAQAGEGTISGQGFVSLSSDQGFPIQLALDLDNAQLAEGSDLAASATGQIQIVNNPSQPATITGRIRLPETRYKIVREGSTQVAILTGIRRKPALGRKKITGDPDPVSGVPSNWILDIDLVADNQIYVSGMGLDSEWAADIQVRGTTGAPVLTGGINLVRGNLGFAGRSFKLTEGRLRFNGGSVTNPTLRIVANGEADDVTINVNITGNAENPQIAFSSTPSLPQDEIMARILFGNSVGELSPIQAVQLAGSLNSLRGGSGGLNPLGVLQSSVGIDRLRVLGADEDTGRGTSIAAGQYISNDVYVEIITDTRGYTATQLEISLTPALSVLSSVGSFGGSNVNVRYRKDY</sequence>
<evidence type="ECO:0000256" key="3">
    <source>
        <dbReference type="ARBA" id="ARBA00022989"/>
    </source>
</evidence>
<comment type="subcellular location">
    <subcellularLocation>
        <location evidence="1">Membrane</location>
        <topology evidence="1">Single-pass membrane protein</topology>
    </subcellularLocation>
</comment>
<evidence type="ECO:0000256" key="4">
    <source>
        <dbReference type="ARBA" id="ARBA00023136"/>
    </source>
</evidence>
<evidence type="ECO:0000259" key="6">
    <source>
        <dbReference type="Pfam" id="PF04357"/>
    </source>
</evidence>
<evidence type="ECO:0000256" key="1">
    <source>
        <dbReference type="ARBA" id="ARBA00004167"/>
    </source>
</evidence>
<feature type="domain" description="Translocation and assembly module TamB C-terminal" evidence="6">
    <location>
        <begin position="1056"/>
        <end position="1405"/>
    </location>
</feature>
<dbReference type="PANTHER" id="PTHR36985">
    <property type="entry name" value="TRANSLOCATION AND ASSEMBLY MODULE SUBUNIT TAMB"/>
    <property type="match status" value="1"/>
</dbReference>
<dbReference type="InterPro" id="IPR007452">
    <property type="entry name" value="TamB_C"/>
</dbReference>
<evidence type="ECO:0000256" key="2">
    <source>
        <dbReference type="ARBA" id="ARBA00022692"/>
    </source>
</evidence>
<protein>
    <submittedName>
        <fullName evidence="7">Translocation/assembly module TamB domain-containing protein</fullName>
    </submittedName>
</protein>
<dbReference type="RefSeq" id="WP_207987624.1">
    <property type="nucleotide sequence ID" value="NZ_CP071794.1"/>
</dbReference>
<dbReference type="PANTHER" id="PTHR36985:SF1">
    <property type="entry name" value="TRANSLOCATION AND ASSEMBLY MODULE SUBUNIT TAMB"/>
    <property type="match status" value="1"/>
</dbReference>
<keyword evidence="3 5" id="KW-1133">Transmembrane helix</keyword>
<proteinExistence type="predicted"/>
<organism evidence="7 8">
    <name type="scientific">Parasphingorhabdus cellanae</name>
    <dbReference type="NCBI Taxonomy" id="2806553"/>
    <lineage>
        <taxon>Bacteria</taxon>
        <taxon>Pseudomonadati</taxon>
        <taxon>Pseudomonadota</taxon>
        <taxon>Alphaproteobacteria</taxon>
        <taxon>Sphingomonadales</taxon>
        <taxon>Sphingomonadaceae</taxon>
        <taxon>Parasphingorhabdus</taxon>
    </lineage>
</organism>
<reference evidence="7 8" key="1">
    <citation type="submission" date="2021-03" db="EMBL/GenBank/DDBJ databases">
        <title>Complete genome of Parasphingorhabdus_sp.JHSY0214.</title>
        <authorList>
            <person name="Yoo J.H."/>
            <person name="Bae J.W."/>
        </authorList>
    </citation>
    <scope>NUCLEOTIDE SEQUENCE [LARGE SCALE GENOMIC DNA]</scope>
    <source>
        <strain evidence="7 8">JHSY0214</strain>
    </source>
</reference>
<dbReference type="Pfam" id="PF04357">
    <property type="entry name" value="TamB"/>
    <property type="match status" value="1"/>
</dbReference>
<keyword evidence="8" id="KW-1185">Reference proteome</keyword>
<evidence type="ECO:0000313" key="7">
    <source>
        <dbReference type="EMBL" id="QTD55800.1"/>
    </source>
</evidence>
<dbReference type="Proteomes" id="UP000663923">
    <property type="component" value="Chromosome"/>
</dbReference>